<dbReference type="InterPro" id="IPR050491">
    <property type="entry name" value="AmpC-like"/>
</dbReference>
<comment type="caution">
    <text evidence="4">The sequence shown here is derived from an EMBL/GenBank/DDBJ whole genome shotgun (WGS) entry which is preliminary data.</text>
</comment>
<dbReference type="SUPFAM" id="SSF56601">
    <property type="entry name" value="beta-lactamase/transpeptidase-like"/>
    <property type="match status" value="1"/>
</dbReference>
<sequence length="571" mass="62694">MGLLVPLLVALLPLAVSFQIPIKHTFSASKNVLLTPKIDQYIASQLSYWNSSGLAVAVVKKDESTGTWTTEFGSYGQAHANGALVTPDTVFAIASDSKLFLSMGVGLLIKNESLARRRGETLRWDTKIATLLPEWGLMDEEMQNGVTIQDMLSHRTGLPRHDYSGQPREGGVSEMISTLRYLRPSAALREQYQYNNIMYETLSHLQPTLLNQTFESYIGEHIFTPLGMNASTYSVAEAEERGSLAHGFHWSMKDSLAGQTGTLTPTIPYFQRPGEEKIWAGAAGILSSARDLSVWVAMLLNSGRHPRTNATIIPEDVVEHVALGVSVSLKKAEFPETSPKVYGCGQNRFSYRGHEIIEHGGSNPGFKTIVTRLPHDNIGLVVLSNDDNGVRVMEPVKFQIIDALLGLEPIDWAQRYVDSIAKGIRDNAAVTPRPSPPVLPVTSFELMEGRFHHPTYGLLSPCYVRAYEPSPTCADTLAHPVVQSILNASSPDVPTLIVPFKRTFSTHLRLAHFAGNLFNASVVWSNHDVRRAEGHTQGEDVLVGLDNRFVVEWVPRAGAVGDGDGDGWAFS</sequence>
<evidence type="ECO:0000256" key="1">
    <source>
        <dbReference type="ARBA" id="ARBA00038215"/>
    </source>
</evidence>
<gene>
    <name evidence="4" type="ORF">DFH08DRAFT_742188</name>
</gene>
<dbReference type="EMBL" id="JARIHO010000015">
    <property type="protein sequence ID" value="KAJ7349638.1"/>
    <property type="molecule type" value="Genomic_DNA"/>
</dbReference>
<evidence type="ECO:0000256" key="2">
    <source>
        <dbReference type="SAM" id="SignalP"/>
    </source>
</evidence>
<evidence type="ECO:0000259" key="3">
    <source>
        <dbReference type="Pfam" id="PF00144"/>
    </source>
</evidence>
<organism evidence="4 5">
    <name type="scientific">Mycena albidolilacea</name>
    <dbReference type="NCBI Taxonomy" id="1033008"/>
    <lineage>
        <taxon>Eukaryota</taxon>
        <taxon>Fungi</taxon>
        <taxon>Dikarya</taxon>
        <taxon>Basidiomycota</taxon>
        <taxon>Agaricomycotina</taxon>
        <taxon>Agaricomycetes</taxon>
        <taxon>Agaricomycetidae</taxon>
        <taxon>Agaricales</taxon>
        <taxon>Marasmiineae</taxon>
        <taxon>Mycenaceae</taxon>
        <taxon>Mycena</taxon>
    </lineage>
</organism>
<dbReference type="PANTHER" id="PTHR46825">
    <property type="entry name" value="D-ALANYL-D-ALANINE-CARBOXYPEPTIDASE/ENDOPEPTIDASE AMPH"/>
    <property type="match status" value="1"/>
</dbReference>
<evidence type="ECO:0000313" key="5">
    <source>
        <dbReference type="Proteomes" id="UP001218218"/>
    </source>
</evidence>
<name>A0AAD7A5Y0_9AGAR</name>
<protein>
    <submittedName>
        <fullName evidence="4">Beta-lactamase/transpeptidase-like protein</fullName>
    </submittedName>
</protein>
<comment type="similarity">
    <text evidence="1">Belongs to the peptidase S12 family.</text>
</comment>
<dbReference type="Proteomes" id="UP001218218">
    <property type="component" value="Unassembled WGS sequence"/>
</dbReference>
<keyword evidence="5" id="KW-1185">Reference proteome</keyword>
<dbReference type="AlphaFoldDB" id="A0AAD7A5Y0"/>
<accession>A0AAD7A5Y0</accession>
<evidence type="ECO:0000313" key="4">
    <source>
        <dbReference type="EMBL" id="KAJ7349638.1"/>
    </source>
</evidence>
<reference evidence="4" key="1">
    <citation type="submission" date="2023-03" db="EMBL/GenBank/DDBJ databases">
        <title>Massive genome expansion in bonnet fungi (Mycena s.s.) driven by repeated elements and novel gene families across ecological guilds.</title>
        <authorList>
            <consortium name="Lawrence Berkeley National Laboratory"/>
            <person name="Harder C.B."/>
            <person name="Miyauchi S."/>
            <person name="Viragh M."/>
            <person name="Kuo A."/>
            <person name="Thoen E."/>
            <person name="Andreopoulos B."/>
            <person name="Lu D."/>
            <person name="Skrede I."/>
            <person name="Drula E."/>
            <person name="Henrissat B."/>
            <person name="Morin E."/>
            <person name="Kohler A."/>
            <person name="Barry K."/>
            <person name="LaButti K."/>
            <person name="Morin E."/>
            <person name="Salamov A."/>
            <person name="Lipzen A."/>
            <person name="Mereny Z."/>
            <person name="Hegedus B."/>
            <person name="Baldrian P."/>
            <person name="Stursova M."/>
            <person name="Weitz H."/>
            <person name="Taylor A."/>
            <person name="Grigoriev I.V."/>
            <person name="Nagy L.G."/>
            <person name="Martin F."/>
            <person name="Kauserud H."/>
        </authorList>
    </citation>
    <scope>NUCLEOTIDE SEQUENCE</scope>
    <source>
        <strain evidence="4">CBHHK002</strain>
    </source>
</reference>
<keyword evidence="2" id="KW-0732">Signal</keyword>
<feature type="domain" description="Beta-lactamase-related" evidence="3">
    <location>
        <begin position="51"/>
        <end position="393"/>
    </location>
</feature>
<dbReference type="PANTHER" id="PTHR46825:SF15">
    <property type="entry name" value="BETA-LACTAMASE-RELATED DOMAIN-CONTAINING PROTEIN"/>
    <property type="match status" value="1"/>
</dbReference>
<proteinExistence type="inferred from homology"/>
<feature type="chain" id="PRO_5042133835" evidence="2">
    <location>
        <begin position="18"/>
        <end position="571"/>
    </location>
</feature>
<dbReference type="InterPro" id="IPR001466">
    <property type="entry name" value="Beta-lactam-related"/>
</dbReference>
<feature type="signal peptide" evidence="2">
    <location>
        <begin position="1"/>
        <end position="17"/>
    </location>
</feature>
<dbReference type="InterPro" id="IPR012338">
    <property type="entry name" value="Beta-lactam/transpept-like"/>
</dbReference>
<dbReference type="Gene3D" id="3.40.710.10">
    <property type="entry name" value="DD-peptidase/beta-lactamase superfamily"/>
    <property type="match status" value="1"/>
</dbReference>
<feature type="non-terminal residue" evidence="4">
    <location>
        <position position="1"/>
    </location>
</feature>
<dbReference type="Pfam" id="PF00144">
    <property type="entry name" value="Beta-lactamase"/>
    <property type="match status" value="1"/>
</dbReference>